<organism evidence="3 4">
    <name type="scientific">Thermaerobacter subterraneus DSM 13965</name>
    <dbReference type="NCBI Taxonomy" id="867903"/>
    <lineage>
        <taxon>Bacteria</taxon>
        <taxon>Bacillati</taxon>
        <taxon>Bacillota</taxon>
        <taxon>Clostridia</taxon>
        <taxon>Eubacteriales</taxon>
        <taxon>Clostridiales Family XVII. Incertae Sedis</taxon>
        <taxon>Thermaerobacter</taxon>
    </lineage>
</organism>
<keyword evidence="1" id="KW-0472">Membrane</keyword>
<keyword evidence="4" id="KW-1185">Reference proteome</keyword>
<comment type="caution">
    <text evidence="3">The sequence shown here is derived from an EMBL/GenBank/DDBJ whole genome shotgun (WGS) entry which is preliminary data.</text>
</comment>
<dbReference type="STRING" id="867903.ThesuDRAFT_01315"/>
<dbReference type="AlphaFoldDB" id="K6QF46"/>
<feature type="domain" description="Bacterial Pleckstrin homology" evidence="2">
    <location>
        <begin position="69"/>
        <end position="157"/>
    </location>
</feature>
<evidence type="ECO:0000259" key="2">
    <source>
        <dbReference type="Pfam" id="PF10882"/>
    </source>
</evidence>
<evidence type="ECO:0000313" key="4">
    <source>
        <dbReference type="Proteomes" id="UP000005710"/>
    </source>
</evidence>
<proteinExistence type="predicted"/>
<sequence>MSPPRRSAPSQPPAWRALPLVPARDESLWTALILLLFGLAAWGTRVPWLFAFGPALVFLGYLARARLAYLAGPDRLIVQTLVGRRVIPYAAIQRAEYLELAGGIRLLATYAPGYAVGWFYLSGLGRQLLLGSTDRGPAVRLHLHRGAVIVTPQDPVEALALVEEHGVPLDAPRWVLKEVRRRRKGGRG</sequence>
<protein>
    <recommendedName>
        <fullName evidence="2">Bacterial Pleckstrin homology domain-containing protein</fullName>
    </recommendedName>
</protein>
<keyword evidence="1" id="KW-1133">Transmembrane helix</keyword>
<keyword evidence="1" id="KW-0812">Transmembrane</keyword>
<name>K6QF46_9FIRM</name>
<reference evidence="3" key="1">
    <citation type="submission" date="2010-10" db="EMBL/GenBank/DDBJ databases">
        <authorList>
            <consortium name="US DOE Joint Genome Institute (JGI-PGF)"/>
            <person name="Lucas S."/>
            <person name="Copeland A."/>
            <person name="Lapidus A."/>
            <person name="Bruce D."/>
            <person name="Goodwin L."/>
            <person name="Pitluck S."/>
            <person name="Kyrpides N."/>
            <person name="Mavromatis K."/>
            <person name="Detter J.C."/>
            <person name="Han C."/>
            <person name="Land M."/>
            <person name="Hauser L."/>
            <person name="Markowitz V."/>
            <person name="Cheng J.-F."/>
            <person name="Hugenholtz P."/>
            <person name="Woyke T."/>
            <person name="Wu D."/>
            <person name="Pukall R."/>
            <person name="Wahrenburg C."/>
            <person name="Brambilla E."/>
            <person name="Klenk H.-P."/>
            <person name="Eisen J.A."/>
        </authorList>
    </citation>
    <scope>NUCLEOTIDE SEQUENCE [LARGE SCALE GENOMIC DNA]</scope>
    <source>
        <strain evidence="3">DSM 13965</strain>
    </source>
</reference>
<dbReference type="Proteomes" id="UP000005710">
    <property type="component" value="Unassembled WGS sequence"/>
</dbReference>
<dbReference type="OrthoDB" id="9953109at2"/>
<dbReference type="HOGENOM" id="CLU_1447010_0_0_9"/>
<dbReference type="Pfam" id="PF10882">
    <property type="entry name" value="bPH_5"/>
    <property type="match status" value="1"/>
</dbReference>
<evidence type="ECO:0000256" key="1">
    <source>
        <dbReference type="SAM" id="Phobius"/>
    </source>
</evidence>
<evidence type="ECO:0000313" key="3">
    <source>
        <dbReference type="EMBL" id="EKP95561.1"/>
    </source>
</evidence>
<feature type="transmembrane region" description="Helical" evidence="1">
    <location>
        <begin position="48"/>
        <end position="67"/>
    </location>
</feature>
<dbReference type="EMBL" id="AENY02000002">
    <property type="protein sequence ID" value="EKP95561.1"/>
    <property type="molecule type" value="Genomic_DNA"/>
</dbReference>
<accession>K6QF46</accession>
<dbReference type="InterPro" id="IPR027783">
    <property type="entry name" value="Bacterial_PH-related"/>
</dbReference>
<reference evidence="3" key="2">
    <citation type="submission" date="2012-10" db="EMBL/GenBank/DDBJ databases">
        <title>Improved high-quality draft of Thermaerobacter subterraneus C21, DSM 13965.</title>
        <authorList>
            <consortium name="DOE Joint Genome Institute"/>
            <person name="Eisen J."/>
            <person name="Huntemann M."/>
            <person name="Wei C.-L."/>
            <person name="Han J."/>
            <person name="Detter J.C."/>
            <person name="Han C."/>
            <person name="Tapia R."/>
            <person name="Chen A."/>
            <person name="Kyrpides N."/>
            <person name="Mavromatis K."/>
            <person name="Markowitz V."/>
            <person name="Szeto E."/>
            <person name="Ivanova N."/>
            <person name="Mikhailova N."/>
            <person name="Ovchinnikova G."/>
            <person name="Pagani I."/>
            <person name="Pati A."/>
            <person name="Goodwin L."/>
            <person name="Nordberg H.P."/>
            <person name="Cantor M.N."/>
            <person name="Hua S.X."/>
            <person name="Woyke T."/>
            <person name="Eisen J."/>
            <person name="Klenk H.-P."/>
        </authorList>
    </citation>
    <scope>NUCLEOTIDE SEQUENCE [LARGE SCALE GENOMIC DNA]</scope>
    <source>
        <strain evidence="3">DSM 13965</strain>
    </source>
</reference>
<gene>
    <name evidence="3" type="ORF">ThesuDRAFT_01315</name>
</gene>
<dbReference type="RefSeq" id="WP_006903585.1">
    <property type="nucleotide sequence ID" value="NZ_JH976535.1"/>
</dbReference>